<name>A0A7S6ZTF4_9GAMM</name>
<protein>
    <submittedName>
        <fullName evidence="1">Uncharacterized protein</fullName>
    </submittedName>
</protein>
<keyword evidence="2" id="KW-1185">Reference proteome</keyword>
<accession>A0A7S6ZTF4</accession>
<evidence type="ECO:0000313" key="2">
    <source>
        <dbReference type="Proteomes" id="UP000594059"/>
    </source>
</evidence>
<dbReference type="AlphaFoldDB" id="A0A7S6ZTF4"/>
<dbReference type="EMBL" id="CP063656">
    <property type="protein sequence ID" value="QOW20339.1"/>
    <property type="molecule type" value="Genomic_DNA"/>
</dbReference>
<gene>
    <name evidence="1" type="ORF">INQ41_04750</name>
</gene>
<dbReference type="Proteomes" id="UP000594059">
    <property type="component" value="Chromosome"/>
</dbReference>
<reference evidence="1 2" key="1">
    <citation type="submission" date="2020-10" db="EMBL/GenBank/DDBJ databases">
        <title>complete genome sequencing of Lysobacter sp. H21R20.</title>
        <authorList>
            <person name="Bae J.-W."/>
            <person name="Lee S.-Y."/>
        </authorList>
    </citation>
    <scope>NUCLEOTIDE SEQUENCE [LARGE SCALE GENOMIC DNA]</scope>
    <source>
        <strain evidence="1 2">H21R20</strain>
    </source>
</reference>
<organism evidence="1 2">
    <name type="scientific">Novilysobacter ciconiae</name>
    <dbReference type="NCBI Taxonomy" id="2781022"/>
    <lineage>
        <taxon>Bacteria</taxon>
        <taxon>Pseudomonadati</taxon>
        <taxon>Pseudomonadota</taxon>
        <taxon>Gammaproteobacteria</taxon>
        <taxon>Lysobacterales</taxon>
        <taxon>Lysobacteraceae</taxon>
        <taxon>Novilysobacter</taxon>
    </lineage>
</organism>
<dbReference type="RefSeq" id="WP_193986664.1">
    <property type="nucleotide sequence ID" value="NZ_CP063656.1"/>
</dbReference>
<proteinExistence type="predicted"/>
<evidence type="ECO:0000313" key="1">
    <source>
        <dbReference type="EMBL" id="QOW20339.1"/>
    </source>
</evidence>
<sequence>MSINANDPNAPVTTFIATASSGSTRSSVSSGDSGSWYEAMSRAWGQTLDGQAARVTQLSDAIASGGDQPSNMVQLTAESLRMQFMSNNAATSQNAVGHALETLGKRQ</sequence>
<dbReference type="KEGG" id="lcic:INQ41_04750"/>